<dbReference type="EMBL" id="JASAYQ010000009">
    <property type="protein sequence ID" value="MDP8172999.1"/>
    <property type="molecule type" value="Genomic_DNA"/>
</dbReference>
<name>A0AAJ6P0U4_9PAST</name>
<comment type="caution">
    <text evidence="2">The sequence shown here is derived from an EMBL/GenBank/DDBJ whole genome shotgun (WGS) entry which is preliminary data.</text>
</comment>
<keyword evidence="1" id="KW-0472">Membrane</keyword>
<dbReference type="RefSeq" id="WP_306374089.1">
    <property type="nucleotide sequence ID" value="NZ_JASAYK010000003.1"/>
</dbReference>
<evidence type="ECO:0000256" key="1">
    <source>
        <dbReference type="SAM" id="Phobius"/>
    </source>
</evidence>
<evidence type="ECO:0008006" key="4">
    <source>
        <dbReference type="Google" id="ProtNLM"/>
    </source>
</evidence>
<reference evidence="2" key="1">
    <citation type="journal article" date="2023" name="Front. Microbiol.">
        <title>Phylogeography and host specificity of Pasteurellaceae pathogenic to sea-farmed fish in the north-east Atlantic.</title>
        <authorList>
            <person name="Gulla S."/>
            <person name="Colquhoun D.J."/>
            <person name="Olsen A.B."/>
            <person name="Spilsberg B."/>
            <person name="Lagesen K."/>
            <person name="Aakesson C.P."/>
            <person name="Strom S."/>
            <person name="Manji F."/>
            <person name="Birkbeck T.H."/>
            <person name="Nilsen H.K."/>
        </authorList>
    </citation>
    <scope>NUCLEOTIDE SEQUENCE</scope>
    <source>
        <strain evidence="2">TW16_20</strain>
    </source>
</reference>
<accession>A0AAJ6P0U4</accession>
<sequence>MTDLEQNTTDLVSVNQSQQNWMLAIYILYVISIFSGGTLAFVGFIVAYAKRDEMKGTFYESHITYLIRTFFVAFVGTIVGFILSFIGIGIILLFIIGMWYIFRVVVGIIKFFDKKTVTTTGWFM</sequence>
<organism evidence="2 3">
    <name type="scientific">Phocoenobacter skyensis</name>
    <dbReference type="NCBI Taxonomy" id="97481"/>
    <lineage>
        <taxon>Bacteria</taxon>
        <taxon>Pseudomonadati</taxon>
        <taxon>Pseudomonadota</taxon>
        <taxon>Gammaproteobacteria</taxon>
        <taxon>Pasteurellales</taxon>
        <taxon>Pasteurellaceae</taxon>
        <taxon>Phocoenobacter</taxon>
    </lineage>
</organism>
<keyword evidence="1" id="KW-0812">Transmembrane</keyword>
<dbReference type="Proteomes" id="UP001236239">
    <property type="component" value="Unassembled WGS sequence"/>
</dbReference>
<feature type="transmembrane region" description="Helical" evidence="1">
    <location>
        <begin position="70"/>
        <end position="102"/>
    </location>
</feature>
<gene>
    <name evidence="2" type="ORF">QJU93_06480</name>
</gene>
<protein>
    <recommendedName>
        <fullName evidence="4">Transmembrane protein</fullName>
    </recommendedName>
</protein>
<evidence type="ECO:0000313" key="2">
    <source>
        <dbReference type="EMBL" id="MDP8172999.1"/>
    </source>
</evidence>
<dbReference type="AlphaFoldDB" id="A0AAJ6P0U4"/>
<feature type="transmembrane region" description="Helical" evidence="1">
    <location>
        <begin position="23"/>
        <end position="49"/>
    </location>
</feature>
<keyword evidence="1" id="KW-1133">Transmembrane helix</keyword>
<evidence type="ECO:0000313" key="3">
    <source>
        <dbReference type="Proteomes" id="UP001236239"/>
    </source>
</evidence>
<proteinExistence type="predicted"/>